<keyword evidence="9" id="KW-1185">Reference proteome</keyword>
<evidence type="ECO:0000256" key="4">
    <source>
        <dbReference type="ARBA" id="ARBA00037164"/>
    </source>
</evidence>
<keyword evidence="2" id="KW-0902">Two-component regulatory system</keyword>
<keyword evidence="1" id="KW-0963">Cytoplasm</keyword>
<dbReference type="Pfam" id="PF04397">
    <property type="entry name" value="LytTR"/>
    <property type="match status" value="1"/>
</dbReference>
<reference evidence="8 9" key="1">
    <citation type="submission" date="2016-10" db="EMBL/GenBank/DDBJ databases">
        <title>Paenibacillus species isolates.</title>
        <authorList>
            <person name="Beno S.M."/>
        </authorList>
    </citation>
    <scope>NUCLEOTIDE SEQUENCE [LARGE SCALE GENOMIC DNA]</scope>
    <source>
        <strain evidence="8 9">FSL H7-0744</strain>
    </source>
</reference>
<dbReference type="InterPro" id="IPR046947">
    <property type="entry name" value="LytR-like"/>
</dbReference>
<dbReference type="PANTHER" id="PTHR37299:SF3">
    <property type="entry name" value="STAGE 0 SPORULATION PROTEIN A HOMOLOG"/>
    <property type="match status" value="1"/>
</dbReference>
<protein>
    <recommendedName>
        <fullName evidence="10">DNA-binding response regulator</fullName>
    </recommendedName>
</protein>
<dbReference type="SMART" id="SM00448">
    <property type="entry name" value="REC"/>
    <property type="match status" value="1"/>
</dbReference>
<sequence>MIHIAVCDDDLQTAGRIENLILDARHQCSEELEVSLYYSGESFAQALQDGDRFDLIFMDIEMGGMDGITAGQVLREDDGNDLVQLIYISSHEQYHLQLFDVRPSGFIKKPVEPEAFIHKLIPALQKAIRTRQQGKTNFLPVQQKGKELLIPFRDILYLESSIRRVSLITKDREIQYYGMLKDEERKLPGGHFVRIHQSYIVNFFFIKEISAKRVTLVSGKELPVSEKHSLSVRKAYLSFRGTLV</sequence>
<dbReference type="SMART" id="SM00850">
    <property type="entry name" value="LytTR"/>
    <property type="match status" value="1"/>
</dbReference>
<keyword evidence="5" id="KW-0597">Phosphoprotein</keyword>
<dbReference type="PANTHER" id="PTHR37299">
    <property type="entry name" value="TRANSCRIPTIONAL REGULATOR-RELATED"/>
    <property type="match status" value="1"/>
</dbReference>
<comment type="caution">
    <text evidence="8">The sequence shown here is derived from an EMBL/GenBank/DDBJ whole genome shotgun (WGS) entry which is preliminary data.</text>
</comment>
<dbReference type="Pfam" id="PF00072">
    <property type="entry name" value="Response_reg"/>
    <property type="match status" value="1"/>
</dbReference>
<feature type="modified residue" description="4-aspartylphosphate" evidence="5">
    <location>
        <position position="59"/>
    </location>
</feature>
<dbReference type="PROSITE" id="PS50930">
    <property type="entry name" value="HTH_LYTTR"/>
    <property type="match status" value="1"/>
</dbReference>
<proteinExistence type="predicted"/>
<dbReference type="InterPro" id="IPR011006">
    <property type="entry name" value="CheY-like_superfamily"/>
</dbReference>
<dbReference type="InterPro" id="IPR001789">
    <property type="entry name" value="Sig_transdc_resp-reg_receiver"/>
</dbReference>
<comment type="function">
    <text evidence="4">Required for high-level post-exponential phase expression of a series of secreted proteins.</text>
</comment>
<keyword evidence="3" id="KW-0010">Activator</keyword>
<dbReference type="Proteomes" id="UP000187412">
    <property type="component" value="Unassembled WGS sequence"/>
</dbReference>
<evidence type="ECO:0000259" key="6">
    <source>
        <dbReference type="PROSITE" id="PS50110"/>
    </source>
</evidence>
<accession>A0ABX3H012</accession>
<evidence type="ECO:0000313" key="9">
    <source>
        <dbReference type="Proteomes" id="UP000187412"/>
    </source>
</evidence>
<evidence type="ECO:0000256" key="2">
    <source>
        <dbReference type="ARBA" id="ARBA00023012"/>
    </source>
</evidence>
<dbReference type="EMBL" id="MPTB01000043">
    <property type="protein sequence ID" value="OMD41940.1"/>
    <property type="molecule type" value="Genomic_DNA"/>
</dbReference>
<evidence type="ECO:0008006" key="10">
    <source>
        <dbReference type="Google" id="ProtNLM"/>
    </source>
</evidence>
<feature type="domain" description="HTH LytTR-type" evidence="7">
    <location>
        <begin position="139"/>
        <end position="238"/>
    </location>
</feature>
<evidence type="ECO:0000256" key="1">
    <source>
        <dbReference type="ARBA" id="ARBA00022490"/>
    </source>
</evidence>
<dbReference type="Gene3D" id="2.40.50.1020">
    <property type="entry name" value="LytTr DNA-binding domain"/>
    <property type="match status" value="1"/>
</dbReference>
<evidence type="ECO:0000256" key="5">
    <source>
        <dbReference type="PROSITE-ProRule" id="PRU00169"/>
    </source>
</evidence>
<evidence type="ECO:0000256" key="3">
    <source>
        <dbReference type="ARBA" id="ARBA00023159"/>
    </source>
</evidence>
<gene>
    <name evidence="8" type="ORF">BSK56_26665</name>
</gene>
<dbReference type="InterPro" id="IPR007492">
    <property type="entry name" value="LytTR_DNA-bd_dom"/>
</dbReference>
<dbReference type="RefSeq" id="WP_076113508.1">
    <property type="nucleotide sequence ID" value="NZ_MPTB01000043.1"/>
</dbReference>
<name>A0ABX3H012_PAEBO</name>
<feature type="domain" description="Response regulatory" evidence="6">
    <location>
        <begin position="3"/>
        <end position="124"/>
    </location>
</feature>
<evidence type="ECO:0000313" key="8">
    <source>
        <dbReference type="EMBL" id="OMD41940.1"/>
    </source>
</evidence>
<organism evidence="8 9">
    <name type="scientific">Paenibacillus borealis</name>
    <dbReference type="NCBI Taxonomy" id="160799"/>
    <lineage>
        <taxon>Bacteria</taxon>
        <taxon>Bacillati</taxon>
        <taxon>Bacillota</taxon>
        <taxon>Bacilli</taxon>
        <taxon>Bacillales</taxon>
        <taxon>Paenibacillaceae</taxon>
        <taxon>Paenibacillus</taxon>
    </lineage>
</organism>
<dbReference type="PROSITE" id="PS50110">
    <property type="entry name" value="RESPONSE_REGULATORY"/>
    <property type="match status" value="1"/>
</dbReference>
<dbReference type="SUPFAM" id="SSF52172">
    <property type="entry name" value="CheY-like"/>
    <property type="match status" value="1"/>
</dbReference>
<evidence type="ECO:0000259" key="7">
    <source>
        <dbReference type="PROSITE" id="PS50930"/>
    </source>
</evidence>
<dbReference type="Gene3D" id="3.40.50.2300">
    <property type="match status" value="1"/>
</dbReference>